<reference evidence="7 8" key="1">
    <citation type="submission" date="2023-07" db="EMBL/GenBank/DDBJ databases">
        <title>Sorghum-associated microbial communities from plants grown in Nebraska, USA.</title>
        <authorList>
            <person name="Schachtman D."/>
        </authorList>
    </citation>
    <scope>NUCLEOTIDE SEQUENCE [LARGE SCALE GENOMIC DNA]</scope>
    <source>
        <strain evidence="7 8">BE308</strain>
    </source>
</reference>
<dbReference type="PANTHER" id="PTHR43531">
    <property type="entry name" value="PROTEIN ICFG"/>
    <property type="match status" value="1"/>
</dbReference>
<feature type="domain" description="Methyl-accepting transducer" evidence="5">
    <location>
        <begin position="267"/>
        <end position="496"/>
    </location>
</feature>
<gene>
    <name evidence="7" type="ORF">J2X15_002220</name>
</gene>
<dbReference type="InterPro" id="IPR051310">
    <property type="entry name" value="MCP_chemotaxis"/>
</dbReference>
<dbReference type="PRINTS" id="PR00260">
    <property type="entry name" value="CHEMTRNSDUCR"/>
</dbReference>
<dbReference type="EMBL" id="JAVDXO010000004">
    <property type="protein sequence ID" value="MDR7306934.1"/>
    <property type="molecule type" value="Genomic_DNA"/>
</dbReference>
<dbReference type="InterPro" id="IPR004089">
    <property type="entry name" value="MCPsignal_dom"/>
</dbReference>
<keyword evidence="4" id="KW-0812">Transmembrane</keyword>
<keyword evidence="4" id="KW-1133">Transmembrane helix</keyword>
<dbReference type="RefSeq" id="WP_310342667.1">
    <property type="nucleotide sequence ID" value="NZ_JAVDXO010000004.1"/>
</dbReference>
<evidence type="ECO:0000256" key="4">
    <source>
        <dbReference type="SAM" id="Phobius"/>
    </source>
</evidence>
<dbReference type="Pfam" id="PF00015">
    <property type="entry name" value="MCPsignal"/>
    <property type="match status" value="1"/>
</dbReference>
<dbReference type="InterPro" id="IPR024478">
    <property type="entry name" value="HlyB_4HB_MCP"/>
</dbReference>
<proteinExistence type="inferred from homology"/>
<keyword evidence="3" id="KW-0807">Transducer</keyword>
<sequence>MQANNIRIATRLALSFGALIAVVAMVALFGAYIAKNTNQSIRAIYTGSLIPLRQLTSIADTYKVEVLDSANKVALGGLEPKAAHTKVSQGLAAAATAWTTYTAHAQTDDERKGIASINALVEKAQPTLAELVEALDKGDRYKVSLVMLNLDDMVTPVVKELNALMALQLQHVEGQYTEANQRYEGSIAVFFVTVVLALVAGSVAAWLMTKAITHPINRAVEIARDVAEGDLRKDIECEGRSETALMLAALKAMQASVVQVVATVRSGSEGVATVSAEIAQGNNDLSARTERQASSLEETAASTAALNEAVRQNADNAKKANQLALKATEVAMAGGKTVTQVIQTMEGINQSSKKIGDIISVIDGIAFQTNILALNAAVEAARAGEHGRGFAVVASEVRSLAGSSADAAKEIKKLINESMQRVQQGSALVDQAGATMGDVVSSIRHVTDLVGEISAASQAQSDGVAQVGDAIGELDRVTQQNAALVEQMAAAAMDLRHQSTALVESVSVFKLPGVTGMLQEMPCLLAA</sequence>
<evidence type="ECO:0000313" key="7">
    <source>
        <dbReference type="EMBL" id="MDR7306934.1"/>
    </source>
</evidence>
<keyword evidence="1" id="KW-0488">Methylation</keyword>
<evidence type="ECO:0000259" key="6">
    <source>
        <dbReference type="PROSITE" id="PS50885"/>
    </source>
</evidence>
<feature type="transmembrane region" description="Helical" evidence="4">
    <location>
        <begin position="187"/>
        <end position="208"/>
    </location>
</feature>
<dbReference type="SMART" id="SM00283">
    <property type="entry name" value="MA"/>
    <property type="match status" value="1"/>
</dbReference>
<dbReference type="SUPFAM" id="SSF58104">
    <property type="entry name" value="Methyl-accepting chemotaxis protein (MCP) signaling domain"/>
    <property type="match status" value="1"/>
</dbReference>
<keyword evidence="8" id="KW-1185">Reference proteome</keyword>
<feature type="transmembrane region" description="Helical" evidence="4">
    <location>
        <begin position="12"/>
        <end position="34"/>
    </location>
</feature>
<dbReference type="PANTHER" id="PTHR43531:SF14">
    <property type="entry name" value="METHYL-ACCEPTING CHEMOTAXIS PROTEIN I-RELATED"/>
    <property type="match status" value="1"/>
</dbReference>
<evidence type="ECO:0000313" key="8">
    <source>
        <dbReference type="Proteomes" id="UP001268089"/>
    </source>
</evidence>
<dbReference type="Pfam" id="PF12729">
    <property type="entry name" value="4HB_MCP_1"/>
    <property type="match status" value="1"/>
</dbReference>
<dbReference type="Pfam" id="PF00672">
    <property type="entry name" value="HAMP"/>
    <property type="match status" value="1"/>
</dbReference>
<comment type="similarity">
    <text evidence="2">Belongs to the methyl-accepting chemotaxis (MCP) protein family.</text>
</comment>
<accession>A0ABU1ZMZ5</accession>
<evidence type="ECO:0000256" key="3">
    <source>
        <dbReference type="PROSITE-ProRule" id="PRU00284"/>
    </source>
</evidence>
<evidence type="ECO:0000256" key="2">
    <source>
        <dbReference type="ARBA" id="ARBA00029447"/>
    </source>
</evidence>
<dbReference type="Proteomes" id="UP001268089">
    <property type="component" value="Unassembled WGS sequence"/>
</dbReference>
<keyword evidence="4" id="KW-0472">Membrane</keyword>
<organism evidence="7 8">
    <name type="scientific">Rhodoferax saidenbachensis</name>
    <dbReference type="NCBI Taxonomy" id="1484693"/>
    <lineage>
        <taxon>Bacteria</taxon>
        <taxon>Pseudomonadati</taxon>
        <taxon>Pseudomonadota</taxon>
        <taxon>Betaproteobacteria</taxon>
        <taxon>Burkholderiales</taxon>
        <taxon>Comamonadaceae</taxon>
        <taxon>Rhodoferax</taxon>
    </lineage>
</organism>
<dbReference type="PROSITE" id="PS50885">
    <property type="entry name" value="HAMP"/>
    <property type="match status" value="1"/>
</dbReference>
<dbReference type="InterPro" id="IPR004090">
    <property type="entry name" value="Chemotax_Me-accpt_rcpt"/>
</dbReference>
<dbReference type="CDD" id="cd11386">
    <property type="entry name" value="MCP_signal"/>
    <property type="match status" value="1"/>
</dbReference>
<dbReference type="InterPro" id="IPR003660">
    <property type="entry name" value="HAMP_dom"/>
</dbReference>
<dbReference type="Gene3D" id="1.10.287.950">
    <property type="entry name" value="Methyl-accepting chemotaxis protein"/>
    <property type="match status" value="1"/>
</dbReference>
<comment type="caution">
    <text evidence="7">The sequence shown here is derived from an EMBL/GenBank/DDBJ whole genome shotgun (WGS) entry which is preliminary data.</text>
</comment>
<evidence type="ECO:0000259" key="5">
    <source>
        <dbReference type="PROSITE" id="PS50111"/>
    </source>
</evidence>
<protein>
    <submittedName>
        <fullName evidence="7">Methyl-accepting chemotaxis protein</fullName>
    </submittedName>
</protein>
<evidence type="ECO:0000256" key="1">
    <source>
        <dbReference type="ARBA" id="ARBA00022481"/>
    </source>
</evidence>
<feature type="domain" description="HAMP" evidence="6">
    <location>
        <begin position="210"/>
        <end position="262"/>
    </location>
</feature>
<dbReference type="PROSITE" id="PS50111">
    <property type="entry name" value="CHEMOTAXIS_TRANSDUC_2"/>
    <property type="match status" value="1"/>
</dbReference>
<dbReference type="SMART" id="SM00304">
    <property type="entry name" value="HAMP"/>
    <property type="match status" value="1"/>
</dbReference>
<name>A0ABU1ZMZ5_9BURK</name>